<sequence length="379" mass="43467">MYLPRPYPDELVGSMLHRTERILGIGREPLLWRLTGHKLSAHSFLITQYAGIAHAFGMSFETFLGQHTVFPYLTAFQEEDERLRLVAELERSHTVLRATASLVRRAVIGEAWLRFCPVCVEFELKRYGESYWHRMHQLCGVSICSDHKVGLYTSPAAISRAPRIPPPHEMVNSHTTSPEPSPTISIAIAMASTAALWRVYDAHSLAETYRQRARELGYVYMGGKVHGALLAHDMLNFYGTDFLRRYGCLEDTGPRLRWPGKMFQASAHNSTTFKHILLQVFLDSKPTPSNNRIDFEGRRQPKTRDWPQIEREAIECLTAEVSRHRQAGTRVNLEDLYDIAGIHSIVKTKKHRIPALMAWIEQFKKSPQSTRIPGRRPRR</sequence>
<dbReference type="EMBL" id="CP036282">
    <property type="protein sequence ID" value="QDL56450.1"/>
    <property type="molecule type" value="Genomic_DNA"/>
</dbReference>
<dbReference type="AlphaFoldDB" id="A0A515EUU9"/>
<dbReference type="KEGG" id="rhg:EXZ61_21090"/>
<keyword evidence="4" id="KW-1185">Reference proteome</keyword>
<feature type="domain" description="Transposon Tn7 transposition protein TnsD C-terminal" evidence="2">
    <location>
        <begin position="203"/>
        <end position="285"/>
    </location>
</feature>
<dbReference type="Pfam" id="PF06527">
    <property type="entry name" value="TniQ"/>
    <property type="match status" value="1"/>
</dbReference>
<feature type="domain" description="TniQ" evidence="1">
    <location>
        <begin position="3"/>
        <end position="151"/>
    </location>
</feature>
<accession>A0A515EUU9</accession>
<evidence type="ECO:0000259" key="1">
    <source>
        <dbReference type="Pfam" id="PF06527"/>
    </source>
</evidence>
<proteinExistence type="predicted"/>
<name>A0A515EUU9_9BURK</name>
<evidence type="ECO:0000313" key="4">
    <source>
        <dbReference type="Proteomes" id="UP000317365"/>
    </source>
</evidence>
<dbReference type="Proteomes" id="UP000317365">
    <property type="component" value="Chromosome"/>
</dbReference>
<evidence type="ECO:0000259" key="2">
    <source>
        <dbReference type="Pfam" id="PF15978"/>
    </source>
</evidence>
<dbReference type="InterPro" id="IPR032750">
    <property type="entry name" value="TnsD_C"/>
</dbReference>
<organism evidence="3 4">
    <name type="scientific">Rhodoferax aquaticus</name>
    <dbReference type="NCBI Taxonomy" id="2527691"/>
    <lineage>
        <taxon>Bacteria</taxon>
        <taxon>Pseudomonadati</taxon>
        <taxon>Pseudomonadota</taxon>
        <taxon>Betaproteobacteria</taxon>
        <taxon>Burkholderiales</taxon>
        <taxon>Comamonadaceae</taxon>
        <taxon>Rhodoferax</taxon>
    </lineage>
</organism>
<dbReference type="RefSeq" id="WP_142813885.1">
    <property type="nucleotide sequence ID" value="NZ_CP036282.1"/>
</dbReference>
<reference evidence="4" key="2">
    <citation type="journal article" date="2020" name="Int. J. Syst. Evol. Microbiol.">
        <title>Genomic insights into a novel species Rhodoferax aquaticus sp. nov., isolated from freshwater.</title>
        <authorList>
            <person name="Li T."/>
            <person name="Zhuo Y."/>
            <person name="Jin C.Z."/>
            <person name="Wu X."/>
            <person name="Ko S.R."/>
            <person name="Jin F.J."/>
            <person name="Ahn C.Y."/>
            <person name="Oh H.M."/>
            <person name="Lee H.G."/>
            <person name="Jin L."/>
        </authorList>
    </citation>
    <scope>NUCLEOTIDE SEQUENCE [LARGE SCALE GENOMIC DNA]</scope>
    <source>
        <strain evidence="4">Gr-4</strain>
    </source>
</reference>
<evidence type="ECO:0000313" key="3">
    <source>
        <dbReference type="EMBL" id="QDL56450.1"/>
    </source>
</evidence>
<protein>
    <submittedName>
        <fullName evidence="3">Uncharacterized protein</fullName>
    </submittedName>
</protein>
<dbReference type="Pfam" id="PF15978">
    <property type="entry name" value="TnsD"/>
    <property type="match status" value="1"/>
</dbReference>
<gene>
    <name evidence="3" type="ORF">EXZ61_21090</name>
</gene>
<reference evidence="4" key="1">
    <citation type="submission" date="2019-02" db="EMBL/GenBank/DDBJ databases">
        <title>Complete genome sequence of Rhodoferax sp. Gr-4.</title>
        <authorList>
            <person name="Jin L."/>
        </authorList>
    </citation>
    <scope>NUCLEOTIDE SEQUENCE [LARGE SCALE GENOMIC DNA]</scope>
    <source>
        <strain evidence="4">Gr-4</strain>
    </source>
</reference>
<dbReference type="InterPro" id="IPR009492">
    <property type="entry name" value="TniQ"/>
</dbReference>